<evidence type="ECO:0000313" key="1">
    <source>
        <dbReference type="EMBL" id="KAK3582036.1"/>
    </source>
</evidence>
<reference evidence="1" key="2">
    <citation type="journal article" date="2021" name="Genome Biol. Evol.">
        <title>Developing a high-quality reference genome for a parasitic bivalve with doubly uniparental inheritance (Bivalvia: Unionida).</title>
        <authorList>
            <person name="Smith C.H."/>
        </authorList>
    </citation>
    <scope>NUCLEOTIDE SEQUENCE</scope>
    <source>
        <strain evidence="1">CHS0354</strain>
        <tissue evidence="1">Mantle</tissue>
    </source>
</reference>
<evidence type="ECO:0000313" key="2">
    <source>
        <dbReference type="Proteomes" id="UP001195483"/>
    </source>
</evidence>
<reference evidence="1" key="3">
    <citation type="submission" date="2023-05" db="EMBL/GenBank/DDBJ databases">
        <authorList>
            <person name="Smith C.H."/>
        </authorList>
    </citation>
    <scope>NUCLEOTIDE SEQUENCE</scope>
    <source>
        <strain evidence="1">CHS0354</strain>
        <tissue evidence="1">Mantle</tissue>
    </source>
</reference>
<keyword evidence="2" id="KW-1185">Reference proteome</keyword>
<protein>
    <submittedName>
        <fullName evidence="1">Uncharacterized protein</fullName>
    </submittedName>
</protein>
<proteinExistence type="predicted"/>
<sequence>MMPGMNICRIICKAYKFGNLGKSLIIVIRMLPIGQVYINGGNSDHVLCDQKFCKCFFIYRYMPYDLVSVIRGIFLDSCSWSFTSHSRIVTEEDHVFLCILL</sequence>
<organism evidence="1 2">
    <name type="scientific">Potamilus streckersoni</name>
    <dbReference type="NCBI Taxonomy" id="2493646"/>
    <lineage>
        <taxon>Eukaryota</taxon>
        <taxon>Metazoa</taxon>
        <taxon>Spiralia</taxon>
        <taxon>Lophotrochozoa</taxon>
        <taxon>Mollusca</taxon>
        <taxon>Bivalvia</taxon>
        <taxon>Autobranchia</taxon>
        <taxon>Heteroconchia</taxon>
        <taxon>Palaeoheterodonta</taxon>
        <taxon>Unionida</taxon>
        <taxon>Unionoidea</taxon>
        <taxon>Unionidae</taxon>
        <taxon>Ambleminae</taxon>
        <taxon>Lampsilini</taxon>
        <taxon>Potamilus</taxon>
    </lineage>
</organism>
<reference evidence="1" key="1">
    <citation type="journal article" date="2021" name="Genome Biol. Evol.">
        <title>A High-Quality Reference Genome for a Parasitic Bivalve with Doubly Uniparental Inheritance (Bivalvia: Unionida).</title>
        <authorList>
            <person name="Smith C.H."/>
        </authorList>
    </citation>
    <scope>NUCLEOTIDE SEQUENCE</scope>
    <source>
        <strain evidence="1">CHS0354</strain>
    </source>
</reference>
<dbReference type="EMBL" id="JAEAOA010001525">
    <property type="protein sequence ID" value="KAK3582036.1"/>
    <property type="molecule type" value="Genomic_DNA"/>
</dbReference>
<name>A0AAE0RYF1_9BIVA</name>
<dbReference type="Proteomes" id="UP001195483">
    <property type="component" value="Unassembled WGS sequence"/>
</dbReference>
<dbReference type="AlphaFoldDB" id="A0AAE0RYF1"/>
<accession>A0AAE0RYF1</accession>
<comment type="caution">
    <text evidence="1">The sequence shown here is derived from an EMBL/GenBank/DDBJ whole genome shotgun (WGS) entry which is preliminary data.</text>
</comment>
<gene>
    <name evidence="1" type="ORF">CHS0354_025642</name>
</gene>